<reference evidence="2 3" key="2">
    <citation type="journal article" date="2010" name="Nucleic Acids Res.">
        <title>BeetleBase in 2010: revisions to provide comprehensive genomic information for Tribolium castaneum.</title>
        <authorList>
            <person name="Kim H.S."/>
            <person name="Murphy T."/>
            <person name="Xia J."/>
            <person name="Caragea D."/>
            <person name="Park Y."/>
            <person name="Beeman R.W."/>
            <person name="Lorenzen M.D."/>
            <person name="Butcher S."/>
            <person name="Manak J.R."/>
            <person name="Brown S.J."/>
        </authorList>
    </citation>
    <scope>GENOME REANNOTATION</scope>
    <source>
        <strain evidence="2 3">Georgia GA2</strain>
    </source>
</reference>
<dbReference type="HOGENOM" id="CLU_1898910_0_0_1"/>
<keyword evidence="1" id="KW-1133">Transmembrane helix</keyword>
<evidence type="ECO:0000313" key="2">
    <source>
        <dbReference type="EMBL" id="EFA08018.1"/>
    </source>
</evidence>
<feature type="transmembrane region" description="Helical" evidence="1">
    <location>
        <begin position="41"/>
        <end position="59"/>
    </location>
</feature>
<evidence type="ECO:0000313" key="3">
    <source>
        <dbReference type="Proteomes" id="UP000007266"/>
    </source>
</evidence>
<name>D6WX93_TRICA</name>
<dbReference type="InParanoid" id="D6WX93"/>
<dbReference type="Proteomes" id="UP000007266">
    <property type="component" value="Linkage group 8"/>
</dbReference>
<sequence length="134" mass="15202">MTAGEIVPSPDIRPMRAYLSDAHVSRLDSANKDEASSHLQAIYNTFTLIIIVFCVRGLMKRHTERTMTDADEIEDIGGWSRAVSLLHRCSPGIQNRCYLKMMASFPALPEGFEWHVTAFEAIKRAARCWLMPNF</sequence>
<organism evidence="2 3">
    <name type="scientific">Tribolium castaneum</name>
    <name type="common">Red flour beetle</name>
    <dbReference type="NCBI Taxonomy" id="7070"/>
    <lineage>
        <taxon>Eukaryota</taxon>
        <taxon>Metazoa</taxon>
        <taxon>Ecdysozoa</taxon>
        <taxon>Arthropoda</taxon>
        <taxon>Hexapoda</taxon>
        <taxon>Insecta</taxon>
        <taxon>Pterygota</taxon>
        <taxon>Neoptera</taxon>
        <taxon>Endopterygota</taxon>
        <taxon>Coleoptera</taxon>
        <taxon>Polyphaga</taxon>
        <taxon>Cucujiformia</taxon>
        <taxon>Tenebrionidae</taxon>
        <taxon>Tenebrionidae incertae sedis</taxon>
        <taxon>Tribolium</taxon>
    </lineage>
</organism>
<reference evidence="2 3" key="1">
    <citation type="journal article" date="2008" name="Nature">
        <title>The genome of the model beetle and pest Tribolium castaneum.</title>
        <authorList>
            <consortium name="Tribolium Genome Sequencing Consortium"/>
            <person name="Richards S."/>
            <person name="Gibbs R.A."/>
            <person name="Weinstock G.M."/>
            <person name="Brown S.J."/>
            <person name="Denell R."/>
            <person name="Beeman R.W."/>
            <person name="Gibbs R."/>
            <person name="Beeman R.W."/>
            <person name="Brown S.J."/>
            <person name="Bucher G."/>
            <person name="Friedrich M."/>
            <person name="Grimmelikhuijzen C.J."/>
            <person name="Klingler M."/>
            <person name="Lorenzen M."/>
            <person name="Richards S."/>
            <person name="Roth S."/>
            <person name="Schroder R."/>
            <person name="Tautz D."/>
            <person name="Zdobnov E.M."/>
            <person name="Muzny D."/>
            <person name="Gibbs R.A."/>
            <person name="Weinstock G.M."/>
            <person name="Attaway T."/>
            <person name="Bell S."/>
            <person name="Buhay C.J."/>
            <person name="Chandrabose M.N."/>
            <person name="Chavez D."/>
            <person name="Clerk-Blankenburg K.P."/>
            <person name="Cree A."/>
            <person name="Dao M."/>
            <person name="Davis C."/>
            <person name="Chacko J."/>
            <person name="Dinh H."/>
            <person name="Dugan-Rocha S."/>
            <person name="Fowler G."/>
            <person name="Garner T.T."/>
            <person name="Garnes J."/>
            <person name="Gnirke A."/>
            <person name="Hawes A."/>
            <person name="Hernandez J."/>
            <person name="Hines S."/>
            <person name="Holder M."/>
            <person name="Hume J."/>
            <person name="Jhangiani S.N."/>
            <person name="Joshi V."/>
            <person name="Khan Z.M."/>
            <person name="Jackson L."/>
            <person name="Kovar C."/>
            <person name="Kowis A."/>
            <person name="Lee S."/>
            <person name="Lewis L.R."/>
            <person name="Margolis J."/>
            <person name="Morgan M."/>
            <person name="Nazareth L.V."/>
            <person name="Nguyen N."/>
            <person name="Okwuonu G."/>
            <person name="Parker D."/>
            <person name="Richards S."/>
            <person name="Ruiz S.J."/>
            <person name="Santibanez J."/>
            <person name="Savard J."/>
            <person name="Scherer S.E."/>
            <person name="Schneider B."/>
            <person name="Sodergren E."/>
            <person name="Tautz D."/>
            <person name="Vattahil S."/>
            <person name="Villasana D."/>
            <person name="White C.S."/>
            <person name="Wright R."/>
            <person name="Park Y."/>
            <person name="Beeman R.W."/>
            <person name="Lord J."/>
            <person name="Oppert B."/>
            <person name="Lorenzen M."/>
            <person name="Brown S."/>
            <person name="Wang L."/>
            <person name="Savard J."/>
            <person name="Tautz D."/>
            <person name="Richards S."/>
            <person name="Weinstock G."/>
            <person name="Gibbs R.A."/>
            <person name="Liu Y."/>
            <person name="Worley K."/>
            <person name="Weinstock G."/>
            <person name="Elsik C.G."/>
            <person name="Reese J.T."/>
            <person name="Elhaik E."/>
            <person name="Landan G."/>
            <person name="Graur D."/>
            <person name="Arensburger P."/>
            <person name="Atkinson P."/>
            <person name="Beeman R.W."/>
            <person name="Beidler J."/>
            <person name="Brown S.J."/>
            <person name="Demuth J.P."/>
            <person name="Drury D.W."/>
            <person name="Du Y.Z."/>
            <person name="Fujiwara H."/>
            <person name="Lorenzen M."/>
            <person name="Maselli V."/>
            <person name="Osanai M."/>
            <person name="Park Y."/>
            <person name="Robertson H.M."/>
            <person name="Tu Z."/>
            <person name="Wang J.J."/>
            <person name="Wang S."/>
            <person name="Richards S."/>
            <person name="Song H."/>
            <person name="Zhang L."/>
            <person name="Sodergren E."/>
            <person name="Werner D."/>
            <person name="Stanke M."/>
            <person name="Morgenstern B."/>
            <person name="Solovyev V."/>
            <person name="Kosarev P."/>
            <person name="Brown G."/>
            <person name="Chen H.C."/>
            <person name="Ermolaeva O."/>
            <person name="Hlavina W."/>
            <person name="Kapustin Y."/>
            <person name="Kiryutin B."/>
            <person name="Kitts P."/>
            <person name="Maglott D."/>
            <person name="Pruitt K."/>
            <person name="Sapojnikov V."/>
            <person name="Souvorov A."/>
            <person name="Mackey A.J."/>
            <person name="Waterhouse R.M."/>
            <person name="Wyder S."/>
            <person name="Zdobnov E.M."/>
            <person name="Zdobnov E.M."/>
            <person name="Wyder S."/>
            <person name="Kriventseva E.V."/>
            <person name="Kadowaki T."/>
            <person name="Bork P."/>
            <person name="Aranda M."/>
            <person name="Bao R."/>
            <person name="Beermann A."/>
            <person name="Berns N."/>
            <person name="Bolognesi R."/>
            <person name="Bonneton F."/>
            <person name="Bopp D."/>
            <person name="Brown S.J."/>
            <person name="Bucher G."/>
            <person name="Butts T."/>
            <person name="Chaumot A."/>
            <person name="Denell R.E."/>
            <person name="Ferrier D.E."/>
            <person name="Friedrich M."/>
            <person name="Gordon C.M."/>
            <person name="Jindra M."/>
            <person name="Klingler M."/>
            <person name="Lan Q."/>
            <person name="Lattorff H.M."/>
            <person name="Laudet V."/>
            <person name="von Levetsow C."/>
            <person name="Liu Z."/>
            <person name="Lutz R."/>
            <person name="Lynch J.A."/>
            <person name="da Fonseca R.N."/>
            <person name="Posnien N."/>
            <person name="Reuter R."/>
            <person name="Roth S."/>
            <person name="Savard J."/>
            <person name="Schinko J.B."/>
            <person name="Schmitt C."/>
            <person name="Schoppmeier M."/>
            <person name="Schroder R."/>
            <person name="Shippy T.D."/>
            <person name="Simonnet F."/>
            <person name="Marques-Souza H."/>
            <person name="Tautz D."/>
            <person name="Tomoyasu Y."/>
            <person name="Trauner J."/>
            <person name="Van der Zee M."/>
            <person name="Vervoort M."/>
            <person name="Wittkopp N."/>
            <person name="Wimmer E.A."/>
            <person name="Yang X."/>
            <person name="Jones A.K."/>
            <person name="Sattelle D.B."/>
            <person name="Ebert P.R."/>
            <person name="Nelson D."/>
            <person name="Scott J.G."/>
            <person name="Beeman R.W."/>
            <person name="Muthukrishnan S."/>
            <person name="Kramer K.J."/>
            <person name="Arakane Y."/>
            <person name="Beeman R.W."/>
            <person name="Zhu Q."/>
            <person name="Hogenkamp D."/>
            <person name="Dixit R."/>
            <person name="Oppert B."/>
            <person name="Jiang H."/>
            <person name="Zou Z."/>
            <person name="Marshall J."/>
            <person name="Elpidina E."/>
            <person name="Vinokurov K."/>
            <person name="Oppert C."/>
            <person name="Zou Z."/>
            <person name="Evans J."/>
            <person name="Lu Z."/>
            <person name="Zhao P."/>
            <person name="Sumathipala N."/>
            <person name="Altincicek B."/>
            <person name="Vilcinskas A."/>
            <person name="Williams M."/>
            <person name="Hultmark D."/>
            <person name="Hetru C."/>
            <person name="Jiang H."/>
            <person name="Grimmelikhuijzen C.J."/>
            <person name="Hauser F."/>
            <person name="Cazzamali G."/>
            <person name="Williamson M."/>
            <person name="Park Y."/>
            <person name="Li B."/>
            <person name="Tanaka Y."/>
            <person name="Predel R."/>
            <person name="Neupert S."/>
            <person name="Schachtner J."/>
            <person name="Verleyen P."/>
            <person name="Raible F."/>
            <person name="Bork P."/>
            <person name="Friedrich M."/>
            <person name="Walden K.K."/>
            <person name="Robertson H.M."/>
            <person name="Angeli S."/>
            <person name="Foret S."/>
            <person name="Bucher G."/>
            <person name="Schuetz S."/>
            <person name="Maleszka R."/>
            <person name="Wimmer E.A."/>
            <person name="Beeman R.W."/>
            <person name="Lorenzen M."/>
            <person name="Tomoyasu Y."/>
            <person name="Miller S.C."/>
            <person name="Grossmann D."/>
            <person name="Bucher G."/>
        </authorList>
    </citation>
    <scope>NUCLEOTIDE SEQUENCE [LARGE SCALE GENOMIC DNA]</scope>
    <source>
        <strain evidence="2 3">Georgia GA2</strain>
    </source>
</reference>
<dbReference type="EMBL" id="KQ971361">
    <property type="protein sequence ID" value="EFA08018.1"/>
    <property type="molecule type" value="Genomic_DNA"/>
</dbReference>
<gene>
    <name evidence="2" type="primary">GLEAN_05607</name>
    <name evidence="2" type="ORF">TcasGA2_TC005607</name>
</gene>
<accession>D6WX93</accession>
<protein>
    <submittedName>
        <fullName evidence="2">Uncharacterized protein</fullName>
    </submittedName>
</protein>
<proteinExistence type="predicted"/>
<dbReference type="AlphaFoldDB" id="D6WX93"/>
<keyword evidence="1" id="KW-0812">Transmembrane</keyword>
<keyword evidence="1" id="KW-0472">Membrane</keyword>
<keyword evidence="3" id="KW-1185">Reference proteome</keyword>
<evidence type="ECO:0000256" key="1">
    <source>
        <dbReference type="SAM" id="Phobius"/>
    </source>
</evidence>